<comment type="caution">
    <text evidence="2">The sequence shown here is derived from an EMBL/GenBank/DDBJ whole genome shotgun (WGS) entry which is preliminary data.</text>
</comment>
<dbReference type="Pfam" id="PF04266">
    <property type="entry name" value="ASCH"/>
    <property type="match status" value="1"/>
</dbReference>
<organism evidence="2 3">
    <name type="scientific">Alkalicoccobacillus murimartini</name>
    <dbReference type="NCBI Taxonomy" id="171685"/>
    <lineage>
        <taxon>Bacteria</taxon>
        <taxon>Bacillati</taxon>
        <taxon>Bacillota</taxon>
        <taxon>Bacilli</taxon>
        <taxon>Bacillales</taxon>
        <taxon>Bacillaceae</taxon>
        <taxon>Alkalicoccobacillus</taxon>
    </lineage>
</organism>
<dbReference type="SMART" id="SM01022">
    <property type="entry name" value="ASCH"/>
    <property type="match status" value="1"/>
</dbReference>
<evidence type="ECO:0000313" key="2">
    <source>
        <dbReference type="EMBL" id="MDQ0207686.1"/>
    </source>
</evidence>
<proteinExistence type="predicted"/>
<dbReference type="CDD" id="cd06553">
    <property type="entry name" value="ASCH_Ef3133_like"/>
    <property type="match status" value="1"/>
</dbReference>
<reference evidence="2 3" key="1">
    <citation type="submission" date="2023-07" db="EMBL/GenBank/DDBJ databases">
        <title>Genomic Encyclopedia of Type Strains, Phase IV (KMG-IV): sequencing the most valuable type-strain genomes for metagenomic binning, comparative biology and taxonomic classification.</title>
        <authorList>
            <person name="Goeker M."/>
        </authorList>
    </citation>
    <scope>NUCLEOTIDE SEQUENCE [LARGE SCALE GENOMIC DNA]</scope>
    <source>
        <strain evidence="2 3">DSM 19154</strain>
    </source>
</reference>
<keyword evidence="3" id="KW-1185">Reference proteome</keyword>
<dbReference type="Proteomes" id="UP001225034">
    <property type="component" value="Unassembled WGS sequence"/>
</dbReference>
<dbReference type="SUPFAM" id="SSF88697">
    <property type="entry name" value="PUA domain-like"/>
    <property type="match status" value="1"/>
</dbReference>
<dbReference type="InterPro" id="IPR007374">
    <property type="entry name" value="ASCH_domain"/>
</dbReference>
<feature type="domain" description="ASCH" evidence="1">
    <location>
        <begin position="24"/>
        <end position="147"/>
    </location>
</feature>
<dbReference type="PANTHER" id="PTHR39203:SF1">
    <property type="entry name" value="CYTOPLASMIC PROTEIN"/>
    <property type="match status" value="1"/>
</dbReference>
<dbReference type="InterPro" id="IPR015947">
    <property type="entry name" value="PUA-like_sf"/>
</dbReference>
<protein>
    <submittedName>
        <fullName evidence="2">Uncharacterized protein YhfF</fullName>
    </submittedName>
</protein>
<dbReference type="InterPro" id="IPR009326">
    <property type="entry name" value="DUF984"/>
</dbReference>
<sequence>MTAAELWKEYKREHPESADDYEAWSFGDSAEMADELLELVLTGDKTATCCNYTLAKEQGEDLAKPGQLNILLDGQEKAKAIIETTHVEVVRFNEVTEAFARLEGEGDLSLSYWRQEHEAFFTREWKEAGGSFSSDMLVFCEVFKVVHRRD</sequence>
<evidence type="ECO:0000259" key="1">
    <source>
        <dbReference type="SMART" id="SM01022"/>
    </source>
</evidence>
<dbReference type="EMBL" id="JAUSUA010000003">
    <property type="protein sequence ID" value="MDQ0207686.1"/>
    <property type="molecule type" value="Genomic_DNA"/>
</dbReference>
<gene>
    <name evidence="2" type="ORF">J2S05_002487</name>
</gene>
<dbReference type="PIRSF" id="PIRSF021320">
    <property type="entry name" value="DUF984"/>
    <property type="match status" value="1"/>
</dbReference>
<evidence type="ECO:0000313" key="3">
    <source>
        <dbReference type="Proteomes" id="UP001225034"/>
    </source>
</evidence>
<dbReference type="RefSeq" id="WP_306983171.1">
    <property type="nucleotide sequence ID" value="NZ_JAUSUA010000003.1"/>
</dbReference>
<dbReference type="Gene3D" id="3.10.400.10">
    <property type="entry name" value="Sulfate adenylyltransferase"/>
    <property type="match status" value="1"/>
</dbReference>
<accession>A0ABT9YIZ6</accession>
<name>A0ABT9YIZ6_9BACI</name>
<dbReference type="PANTHER" id="PTHR39203">
    <property type="entry name" value="CYTOPLASMIC PROTEIN-RELATED"/>
    <property type="match status" value="1"/>
</dbReference>